<keyword evidence="4" id="KW-1185">Reference proteome</keyword>
<dbReference type="RefSeq" id="WP_121241299.1">
    <property type="nucleotide sequence ID" value="NZ_BHVV01000006.1"/>
</dbReference>
<evidence type="ECO:0000256" key="1">
    <source>
        <dbReference type="SAM" id="SignalP"/>
    </source>
</evidence>
<feature type="chain" id="PRO_5019835817" evidence="1">
    <location>
        <begin position="23"/>
        <end position="170"/>
    </location>
</feature>
<protein>
    <submittedName>
        <fullName evidence="3">Chalcone isomerase-like protein</fullName>
    </submittedName>
</protein>
<dbReference type="AlphaFoldDB" id="A0A497XD67"/>
<comment type="caution">
    <text evidence="3">The sequence shown here is derived from an EMBL/GenBank/DDBJ whole genome shotgun (WGS) entry which is preliminary data.</text>
</comment>
<feature type="signal peptide" evidence="1">
    <location>
        <begin position="1"/>
        <end position="22"/>
    </location>
</feature>
<gene>
    <name evidence="3" type="ORF">DFR35_1552</name>
</gene>
<evidence type="ECO:0000313" key="4">
    <source>
        <dbReference type="Proteomes" id="UP000268908"/>
    </source>
</evidence>
<proteinExistence type="predicted"/>
<organism evidence="3 4">
    <name type="scientific">Sulfurisoma sediminicola</name>
    <dbReference type="NCBI Taxonomy" id="1381557"/>
    <lineage>
        <taxon>Bacteria</taxon>
        <taxon>Pseudomonadati</taxon>
        <taxon>Pseudomonadota</taxon>
        <taxon>Betaproteobacteria</taxon>
        <taxon>Nitrosomonadales</taxon>
        <taxon>Sterolibacteriaceae</taxon>
        <taxon>Sulfurisoma</taxon>
    </lineage>
</organism>
<feature type="domain" description="Chalcone isomerase" evidence="2">
    <location>
        <begin position="59"/>
        <end position="168"/>
    </location>
</feature>
<keyword evidence="3" id="KW-0413">Isomerase</keyword>
<dbReference type="Proteomes" id="UP000268908">
    <property type="component" value="Unassembled WGS sequence"/>
</dbReference>
<evidence type="ECO:0000259" key="2">
    <source>
        <dbReference type="Pfam" id="PF16036"/>
    </source>
</evidence>
<name>A0A497XD67_9PROT</name>
<evidence type="ECO:0000313" key="3">
    <source>
        <dbReference type="EMBL" id="RLJ64903.1"/>
    </source>
</evidence>
<dbReference type="EMBL" id="RCCI01000005">
    <property type="protein sequence ID" value="RLJ64903.1"/>
    <property type="molecule type" value="Genomic_DNA"/>
</dbReference>
<dbReference type="GO" id="GO:0016853">
    <property type="term" value="F:isomerase activity"/>
    <property type="evidence" value="ECO:0007669"/>
    <property type="project" value="UniProtKB-KW"/>
</dbReference>
<keyword evidence="1" id="KW-0732">Signal</keyword>
<sequence length="170" mass="19245">MGTFRAILLFAMLAALMQAARALDGIASDWRMIGQGEMRWFGFQLYDARLWAPPAGWSADGAYALELRYARDIPAQRLVQASIEEMQRLGGTDAERLARWRTALERVFPDVRPGEVIIGVHRPQAGAEFYHQGRLTGRVDDPEFARTFFAIWLDPRTREPALRARLLGQG</sequence>
<accession>A0A497XD67</accession>
<dbReference type="InterPro" id="IPR016087">
    <property type="entry name" value="Chalcone_isomerase"/>
</dbReference>
<dbReference type="Pfam" id="PF16036">
    <property type="entry name" value="Chalcone_3"/>
    <property type="match status" value="1"/>
</dbReference>
<reference evidence="3 4" key="1">
    <citation type="submission" date="2018-10" db="EMBL/GenBank/DDBJ databases">
        <title>Genomic Encyclopedia of Type Strains, Phase IV (KMG-IV): sequencing the most valuable type-strain genomes for metagenomic binning, comparative biology and taxonomic classification.</title>
        <authorList>
            <person name="Goeker M."/>
        </authorList>
    </citation>
    <scope>NUCLEOTIDE SEQUENCE [LARGE SCALE GENOMIC DNA]</scope>
    <source>
        <strain evidence="3 4">DSM 26916</strain>
    </source>
</reference>
<dbReference type="OrthoDB" id="8527419at2"/>